<feature type="binding site" evidence="11">
    <location>
        <begin position="267"/>
        <end position="270"/>
    </location>
    <ligand>
        <name>NAD(+)</name>
        <dbReference type="ChEBI" id="CHEBI:57540"/>
    </ligand>
</feature>
<feature type="binding site" evidence="10">
    <location>
        <position position="15"/>
    </location>
    <ligand>
        <name>substrate</name>
    </ligand>
</feature>
<evidence type="ECO:0000256" key="2">
    <source>
        <dbReference type="ARBA" id="ARBA00005689"/>
    </source>
</evidence>
<comment type="caution">
    <text evidence="14">The sequence shown here is derived from an EMBL/GenBank/DDBJ whole genome shotgun (WGS) entry which is preliminary data.</text>
</comment>
<keyword evidence="5 8" id="KW-0520">NAD</keyword>
<dbReference type="SUPFAM" id="SSF52283">
    <property type="entry name" value="Formate/glycerate dehydrogenase catalytic domain-like"/>
    <property type="match status" value="1"/>
</dbReference>
<dbReference type="Gene3D" id="3.40.50.720">
    <property type="entry name" value="NAD(P)-binding Rossmann-like Domain"/>
    <property type="match status" value="2"/>
</dbReference>
<dbReference type="Pfam" id="PF05222">
    <property type="entry name" value="AlaDh_PNT_N"/>
    <property type="match status" value="1"/>
</dbReference>
<evidence type="ECO:0000256" key="6">
    <source>
        <dbReference type="ARBA" id="ARBA00065528"/>
    </source>
</evidence>
<dbReference type="PANTHER" id="PTHR42795">
    <property type="entry name" value="ALANINE DEHYDROGENASE"/>
    <property type="match status" value="1"/>
</dbReference>
<evidence type="ECO:0000259" key="12">
    <source>
        <dbReference type="SMART" id="SM01002"/>
    </source>
</evidence>
<dbReference type="GO" id="GO:0000166">
    <property type="term" value="F:nucleotide binding"/>
    <property type="evidence" value="ECO:0007669"/>
    <property type="project" value="UniProtKB-KW"/>
</dbReference>
<feature type="binding site" evidence="11">
    <location>
        <position position="198"/>
    </location>
    <ligand>
        <name>NAD(+)</name>
        <dbReference type="ChEBI" id="CHEBI:57540"/>
    </ligand>
</feature>
<dbReference type="EC" id="1.4.1.1" evidence="3 8"/>
<dbReference type="CDD" id="cd05305">
    <property type="entry name" value="L-AlaDH"/>
    <property type="match status" value="1"/>
</dbReference>
<dbReference type="NCBIfam" id="TIGR00518">
    <property type="entry name" value="alaDH"/>
    <property type="match status" value="1"/>
</dbReference>
<dbReference type="Pfam" id="PF01262">
    <property type="entry name" value="AlaDh_PNT_C"/>
    <property type="match status" value="1"/>
</dbReference>
<evidence type="ECO:0000256" key="11">
    <source>
        <dbReference type="PIRSR" id="PIRSR000183-3"/>
    </source>
</evidence>
<feature type="domain" description="Alanine dehydrogenase/pyridine nucleotide transhydrogenase NAD(H)-binding" evidence="12">
    <location>
        <begin position="149"/>
        <end position="297"/>
    </location>
</feature>
<dbReference type="InterPro" id="IPR008142">
    <property type="entry name" value="AlaDH/PNT_CS1"/>
</dbReference>
<comment type="pathway">
    <text evidence="1 8">Amino-acid degradation; L-alanine degradation via dehydrogenase pathway; NH(3) and pyruvate from L-alanine: step 1/1.</text>
</comment>
<dbReference type="SUPFAM" id="SSF51735">
    <property type="entry name" value="NAD(P)-binding Rossmann-fold domains"/>
    <property type="match status" value="1"/>
</dbReference>
<comment type="subunit">
    <text evidence="6">Homohexamer. Trimer of dimers.</text>
</comment>
<dbReference type="InterPro" id="IPR008141">
    <property type="entry name" value="Ala_DH"/>
</dbReference>
<protein>
    <recommendedName>
        <fullName evidence="7 8">Alanine dehydrogenase</fullName>
        <ecNumber evidence="3 8">1.4.1.1</ecNumber>
    </recommendedName>
</protein>
<evidence type="ECO:0000259" key="13">
    <source>
        <dbReference type="SMART" id="SM01003"/>
    </source>
</evidence>
<evidence type="ECO:0000256" key="8">
    <source>
        <dbReference type="PIRNR" id="PIRNR000183"/>
    </source>
</evidence>
<evidence type="ECO:0000256" key="10">
    <source>
        <dbReference type="PIRSR" id="PIRSR000183-2"/>
    </source>
</evidence>
<evidence type="ECO:0000313" key="14">
    <source>
        <dbReference type="EMBL" id="RFT47032.1"/>
    </source>
</evidence>
<keyword evidence="11" id="KW-0547">Nucleotide-binding</keyword>
<dbReference type="PROSITE" id="PS00837">
    <property type="entry name" value="ALADH_PNT_2"/>
    <property type="match status" value="1"/>
</dbReference>
<dbReference type="Proteomes" id="UP000259211">
    <property type="component" value="Unassembled WGS sequence"/>
</dbReference>
<sequence length="370" mass="39539">MRVGIPTEVKNNEFRVAITPAGVHSLASHGHEVLVQAGAGLGSGIPDDEYEDAGAKIIDDVDKVWDDAELILKVKEPIEDEYHRMHEGLTLFTYLHLAADRPLTEELLKRKVTSIAYETVEMDDHSLPLLSPMSEIAGRLAAQVGANCLMQPAGGNGVLIGGGSGVRNGRVTVLGGGVAGFCAARVADGMGADVTIYDVNVARMRYIDEVTGGRIRTKFSSPLAVKEACKESDLVIGSVLVPGARTPHLVDNETVSQMMPGSVLVDIAIDQGGCFEDSHPTTHAEPTFKVHDSVFYCVANMPGAVPHTSTYALTNATMRYAVLIAEEGWKDACKKRKELARGLTTHDGRLYTAGVGKALDMDVSCISELL</sequence>
<dbReference type="RefSeq" id="WP_117188390.1">
    <property type="nucleotide sequence ID" value="NZ_JAQDJS010000014.1"/>
</dbReference>
<gene>
    <name evidence="14" type="primary">ald</name>
    <name evidence="14" type="ORF">CHT91_01620</name>
</gene>
<evidence type="ECO:0000256" key="5">
    <source>
        <dbReference type="ARBA" id="ARBA00023027"/>
    </source>
</evidence>
<dbReference type="GO" id="GO:0000286">
    <property type="term" value="F:alanine dehydrogenase activity"/>
    <property type="evidence" value="ECO:0007669"/>
    <property type="project" value="UniProtKB-UniRule"/>
</dbReference>
<feature type="binding site" evidence="11">
    <location>
        <position position="220"/>
    </location>
    <ligand>
        <name>NAD(+)</name>
        <dbReference type="ChEBI" id="CHEBI:57540"/>
    </ligand>
</feature>
<evidence type="ECO:0000256" key="4">
    <source>
        <dbReference type="ARBA" id="ARBA00023002"/>
    </source>
</evidence>
<dbReference type="AlphaFoldDB" id="A0A3E2DNR7"/>
<dbReference type="PIRSF" id="PIRSF000183">
    <property type="entry name" value="Alanine_dh"/>
    <property type="match status" value="1"/>
</dbReference>
<evidence type="ECO:0000256" key="9">
    <source>
        <dbReference type="PIRSR" id="PIRSR000183-1"/>
    </source>
</evidence>
<keyword evidence="4 8" id="KW-0560">Oxidoreductase</keyword>
<dbReference type="PROSITE" id="PS00836">
    <property type="entry name" value="ALADH_PNT_1"/>
    <property type="match status" value="1"/>
</dbReference>
<comment type="function">
    <text evidence="8">Catalyzes the reversible reductive amination of pyruvate to L-alanine.</text>
</comment>
<dbReference type="InterPro" id="IPR036291">
    <property type="entry name" value="NAD(P)-bd_dom_sf"/>
</dbReference>
<feature type="binding site" evidence="11">
    <location>
        <begin position="239"/>
        <end position="240"/>
    </location>
    <ligand>
        <name>NAD(+)</name>
        <dbReference type="ChEBI" id="CHEBI:57540"/>
    </ligand>
</feature>
<dbReference type="SMART" id="SM01003">
    <property type="entry name" value="AlaDh_PNT_N"/>
    <property type="match status" value="1"/>
</dbReference>
<reference evidence="14 15" key="1">
    <citation type="submission" date="2017-07" db="EMBL/GenBank/DDBJ databases">
        <authorList>
            <person name="Sun Z.S."/>
            <person name="Albrecht U."/>
            <person name="Echele G."/>
            <person name="Lee C.C."/>
        </authorList>
    </citation>
    <scope>NUCLEOTIDE SEQUENCE [LARGE SCALE GENOMIC DNA]</scope>
    <source>
        <strain evidence="14 15">P16-029</strain>
    </source>
</reference>
<feature type="active site" description="Proton donor/acceptor" evidence="9">
    <location>
        <position position="96"/>
    </location>
</feature>
<feature type="binding site" evidence="11">
    <location>
        <position position="134"/>
    </location>
    <ligand>
        <name>NAD(+)</name>
        <dbReference type="ChEBI" id="CHEBI:57540"/>
    </ligand>
</feature>
<organism evidence="14 15">
    <name type="scientific">Cutibacterium avidum</name>
    <dbReference type="NCBI Taxonomy" id="33010"/>
    <lineage>
        <taxon>Bacteria</taxon>
        <taxon>Bacillati</taxon>
        <taxon>Actinomycetota</taxon>
        <taxon>Actinomycetes</taxon>
        <taxon>Propionibacteriales</taxon>
        <taxon>Propionibacteriaceae</taxon>
        <taxon>Cutibacterium</taxon>
    </lineage>
</organism>
<feature type="binding site" evidence="11">
    <location>
        <begin position="298"/>
        <end position="301"/>
    </location>
    <ligand>
        <name>NAD(+)</name>
        <dbReference type="ChEBI" id="CHEBI:57540"/>
    </ligand>
</feature>
<dbReference type="GO" id="GO:0005886">
    <property type="term" value="C:plasma membrane"/>
    <property type="evidence" value="ECO:0007669"/>
    <property type="project" value="TreeGrafter"/>
</dbReference>
<evidence type="ECO:0000256" key="7">
    <source>
        <dbReference type="ARBA" id="ARBA00072341"/>
    </source>
</evidence>
<accession>A0A3E2DNR7</accession>
<feature type="binding site" evidence="10">
    <location>
        <position position="75"/>
    </location>
    <ligand>
        <name>substrate</name>
    </ligand>
</feature>
<dbReference type="InterPro" id="IPR008143">
    <property type="entry name" value="Ala_DH/PNT_CS2"/>
</dbReference>
<dbReference type="EMBL" id="NOWI01000001">
    <property type="protein sequence ID" value="RFT47032.1"/>
    <property type="molecule type" value="Genomic_DNA"/>
</dbReference>
<dbReference type="SMART" id="SM01002">
    <property type="entry name" value="AlaDh_PNT_C"/>
    <property type="match status" value="1"/>
</dbReference>
<dbReference type="GO" id="GO:0042853">
    <property type="term" value="P:L-alanine catabolic process"/>
    <property type="evidence" value="ECO:0007669"/>
    <property type="project" value="UniProtKB-UniPathway"/>
</dbReference>
<feature type="domain" description="Alanine dehydrogenase/pyridine nucleotide transhydrogenase N-terminal" evidence="13">
    <location>
        <begin position="4"/>
        <end position="137"/>
    </location>
</feature>
<dbReference type="FunFam" id="3.40.50.720:FF:000049">
    <property type="entry name" value="Alanine dehydrogenase"/>
    <property type="match status" value="1"/>
</dbReference>
<evidence type="ECO:0000313" key="15">
    <source>
        <dbReference type="Proteomes" id="UP000259211"/>
    </source>
</evidence>
<evidence type="ECO:0000256" key="3">
    <source>
        <dbReference type="ARBA" id="ARBA00012897"/>
    </source>
</evidence>
<dbReference type="InterPro" id="IPR007886">
    <property type="entry name" value="AlaDH/PNT_N"/>
</dbReference>
<dbReference type="PANTHER" id="PTHR42795:SF1">
    <property type="entry name" value="ALANINE DEHYDROGENASE"/>
    <property type="match status" value="1"/>
</dbReference>
<comment type="catalytic activity">
    <reaction evidence="8">
        <text>L-alanine + NAD(+) + H2O = pyruvate + NH4(+) + NADH + H(+)</text>
        <dbReference type="Rhea" id="RHEA:18405"/>
        <dbReference type="ChEBI" id="CHEBI:15361"/>
        <dbReference type="ChEBI" id="CHEBI:15377"/>
        <dbReference type="ChEBI" id="CHEBI:15378"/>
        <dbReference type="ChEBI" id="CHEBI:28938"/>
        <dbReference type="ChEBI" id="CHEBI:57540"/>
        <dbReference type="ChEBI" id="CHEBI:57945"/>
        <dbReference type="ChEBI" id="CHEBI:57972"/>
        <dbReference type="EC" id="1.4.1.1"/>
    </reaction>
</comment>
<feature type="binding site" evidence="11">
    <location>
        <position position="203"/>
    </location>
    <ligand>
        <name>NAD(+)</name>
        <dbReference type="ChEBI" id="CHEBI:57540"/>
    </ligand>
</feature>
<comment type="similarity">
    <text evidence="2 8">Belongs to the AlaDH/PNT family.</text>
</comment>
<feature type="active site" description="Proton donor/acceptor" evidence="9">
    <location>
        <position position="270"/>
    </location>
</feature>
<dbReference type="UniPathway" id="UPA00527">
    <property type="reaction ID" value="UER00585"/>
</dbReference>
<dbReference type="InterPro" id="IPR007698">
    <property type="entry name" value="AlaDH/PNT_NAD(H)-bd"/>
</dbReference>
<proteinExistence type="inferred from homology"/>
<name>A0A3E2DNR7_9ACTN</name>
<evidence type="ECO:0000256" key="1">
    <source>
        <dbReference type="ARBA" id="ARBA00005206"/>
    </source>
</evidence>